<evidence type="ECO:0000313" key="8">
    <source>
        <dbReference type="Proteomes" id="UP001642487"/>
    </source>
</evidence>
<dbReference type="InterPro" id="IPR003657">
    <property type="entry name" value="WRKY_dom"/>
</dbReference>
<feature type="domain" description="WRKY" evidence="6">
    <location>
        <begin position="99"/>
        <end position="164"/>
    </location>
</feature>
<dbReference type="InterPro" id="IPR036576">
    <property type="entry name" value="WRKY_dom_sf"/>
</dbReference>
<protein>
    <recommendedName>
        <fullName evidence="6">WRKY domain-containing protein</fullName>
    </recommendedName>
</protein>
<organism evidence="7 8">
    <name type="scientific">Citrullus colocynthis</name>
    <name type="common">colocynth</name>
    <dbReference type="NCBI Taxonomy" id="252529"/>
    <lineage>
        <taxon>Eukaryota</taxon>
        <taxon>Viridiplantae</taxon>
        <taxon>Streptophyta</taxon>
        <taxon>Embryophyta</taxon>
        <taxon>Tracheophyta</taxon>
        <taxon>Spermatophyta</taxon>
        <taxon>Magnoliopsida</taxon>
        <taxon>eudicotyledons</taxon>
        <taxon>Gunneridae</taxon>
        <taxon>Pentapetalae</taxon>
        <taxon>rosids</taxon>
        <taxon>fabids</taxon>
        <taxon>Cucurbitales</taxon>
        <taxon>Cucurbitaceae</taxon>
        <taxon>Benincaseae</taxon>
        <taxon>Citrullus</taxon>
    </lineage>
</organism>
<dbReference type="Gene3D" id="2.20.25.80">
    <property type="entry name" value="WRKY domain"/>
    <property type="match status" value="1"/>
</dbReference>
<reference evidence="7 8" key="1">
    <citation type="submission" date="2024-03" db="EMBL/GenBank/DDBJ databases">
        <authorList>
            <person name="Gkanogiannis A."/>
            <person name="Becerra Lopez-Lavalle L."/>
        </authorList>
    </citation>
    <scope>NUCLEOTIDE SEQUENCE [LARGE SCALE GENOMIC DNA]</scope>
</reference>
<gene>
    <name evidence="7" type="ORF">CITCOLO1_LOCUS12348</name>
</gene>
<dbReference type="SUPFAM" id="SSF118290">
    <property type="entry name" value="WRKY DNA-binding domain"/>
    <property type="match status" value="1"/>
</dbReference>
<comment type="subcellular location">
    <subcellularLocation>
        <location evidence="1">Nucleus</location>
    </subcellularLocation>
</comment>
<dbReference type="EMBL" id="OZ021738">
    <property type="protein sequence ID" value="CAK9320300.1"/>
    <property type="molecule type" value="Genomic_DNA"/>
</dbReference>
<evidence type="ECO:0000256" key="3">
    <source>
        <dbReference type="ARBA" id="ARBA00023125"/>
    </source>
</evidence>
<evidence type="ECO:0000313" key="7">
    <source>
        <dbReference type="EMBL" id="CAK9320300.1"/>
    </source>
</evidence>
<evidence type="ECO:0000259" key="6">
    <source>
        <dbReference type="PROSITE" id="PS50811"/>
    </source>
</evidence>
<dbReference type="PROSITE" id="PS50811">
    <property type="entry name" value="WRKY"/>
    <property type="match status" value="1"/>
</dbReference>
<dbReference type="SMART" id="SM00774">
    <property type="entry name" value="WRKY"/>
    <property type="match status" value="1"/>
</dbReference>
<dbReference type="PANTHER" id="PTHR31221:SF283">
    <property type="entry name" value="WRKY DOMAIN-CONTAINING PROTEIN"/>
    <property type="match status" value="1"/>
</dbReference>
<dbReference type="InterPro" id="IPR044810">
    <property type="entry name" value="WRKY_plant"/>
</dbReference>
<name>A0ABP0YN77_9ROSI</name>
<keyword evidence="4" id="KW-0804">Transcription</keyword>
<keyword evidence="5" id="KW-0539">Nucleus</keyword>
<dbReference type="Proteomes" id="UP001642487">
    <property type="component" value="Chromosome 4"/>
</dbReference>
<proteinExistence type="predicted"/>
<keyword evidence="8" id="KW-1185">Reference proteome</keyword>
<evidence type="ECO:0000256" key="5">
    <source>
        <dbReference type="ARBA" id="ARBA00023242"/>
    </source>
</evidence>
<accession>A0ABP0YN77</accession>
<dbReference type="Pfam" id="PF03106">
    <property type="entry name" value="WRKY"/>
    <property type="match status" value="1"/>
</dbReference>
<keyword evidence="2" id="KW-0805">Transcription regulation</keyword>
<sequence length="192" mass="21390">MNSPQNPSFFFDHHQFQDSSSSFMDFLNFSGYPPPDFSLEAETAALSFSEAGTSDGSRSMEATSIDNNTIDGWCEAKGVNRKKEKGGGCSNRVAFITKSELEIMDDGFKWRKYGKKSVKNSPHPRNYYKCSSGGCGVKKRVERDRDDSSYVITTYEGVHNHESPFSKYCNDPILFHPIGPSSSPPYSSTTTL</sequence>
<dbReference type="PANTHER" id="PTHR31221">
    <property type="entry name" value="WRKY TRANSCRIPTION FACTOR PROTEIN 1-RELATED"/>
    <property type="match status" value="1"/>
</dbReference>
<evidence type="ECO:0000256" key="4">
    <source>
        <dbReference type="ARBA" id="ARBA00023163"/>
    </source>
</evidence>
<keyword evidence="3" id="KW-0238">DNA-binding</keyword>
<evidence type="ECO:0000256" key="2">
    <source>
        <dbReference type="ARBA" id="ARBA00023015"/>
    </source>
</evidence>
<evidence type="ECO:0000256" key="1">
    <source>
        <dbReference type="ARBA" id="ARBA00004123"/>
    </source>
</evidence>